<evidence type="ECO:0000313" key="1">
    <source>
        <dbReference type="EMBL" id="TVP40595.1"/>
    </source>
</evidence>
<sequence length="45" mass="5207">MNQSINKFSNSIQMQNKNNSALFFLTSDIDHYNQTTKQVTILSIK</sequence>
<name>A0A557SVG9_9ARCH</name>
<protein>
    <submittedName>
        <fullName evidence="1">Uncharacterized protein</fullName>
    </submittedName>
</protein>
<dbReference type="Proteomes" id="UP000315289">
    <property type="component" value="Unassembled WGS sequence"/>
</dbReference>
<keyword evidence="2" id="KW-1185">Reference proteome</keyword>
<organism evidence="1 2">
    <name type="scientific">Candidatus Nitrosocosmicus arcticus</name>
    <dbReference type="NCBI Taxonomy" id="2035267"/>
    <lineage>
        <taxon>Archaea</taxon>
        <taxon>Nitrososphaerota</taxon>
        <taxon>Nitrososphaeria</taxon>
        <taxon>Nitrososphaerales</taxon>
        <taxon>Nitrososphaeraceae</taxon>
        <taxon>Candidatus Nitrosocosmicus</taxon>
    </lineage>
</organism>
<reference evidence="1 2" key="1">
    <citation type="journal article" date="2019" name="Front. Microbiol.">
        <title>Ammonia Oxidation by the Arctic Terrestrial Thaumarchaeote Candidatus Nitrosocosmicus arcticus Is Stimulated by Increasing Temperatures.</title>
        <authorList>
            <person name="Alves R.J.E."/>
            <person name="Kerou M."/>
            <person name="Zappe A."/>
            <person name="Bittner R."/>
            <person name="Abby S.S."/>
            <person name="Schmidt H.A."/>
            <person name="Pfeifer K."/>
            <person name="Schleper C."/>
        </authorList>
    </citation>
    <scope>NUCLEOTIDE SEQUENCE [LARGE SCALE GENOMIC DNA]</scope>
    <source>
        <strain evidence="1 2">Kfb</strain>
    </source>
</reference>
<comment type="caution">
    <text evidence="1">The sequence shown here is derived from an EMBL/GenBank/DDBJ whole genome shotgun (WGS) entry which is preliminary data.</text>
</comment>
<proteinExistence type="predicted"/>
<gene>
    <name evidence="1" type="ORF">NARC_70177</name>
</gene>
<dbReference type="AlphaFoldDB" id="A0A557SVG9"/>
<dbReference type="EMBL" id="VOAH01000007">
    <property type="protein sequence ID" value="TVP40595.1"/>
    <property type="molecule type" value="Genomic_DNA"/>
</dbReference>
<accession>A0A557SVG9</accession>
<evidence type="ECO:0000313" key="2">
    <source>
        <dbReference type="Proteomes" id="UP000315289"/>
    </source>
</evidence>